<dbReference type="EMBL" id="JANEYF010004640">
    <property type="protein sequence ID" value="KAJ8930506.1"/>
    <property type="molecule type" value="Genomic_DNA"/>
</dbReference>
<evidence type="ECO:0000313" key="2">
    <source>
        <dbReference type="Proteomes" id="UP001162156"/>
    </source>
</evidence>
<organism evidence="1 2">
    <name type="scientific">Rhamnusium bicolor</name>
    <dbReference type="NCBI Taxonomy" id="1586634"/>
    <lineage>
        <taxon>Eukaryota</taxon>
        <taxon>Metazoa</taxon>
        <taxon>Ecdysozoa</taxon>
        <taxon>Arthropoda</taxon>
        <taxon>Hexapoda</taxon>
        <taxon>Insecta</taxon>
        <taxon>Pterygota</taxon>
        <taxon>Neoptera</taxon>
        <taxon>Endopterygota</taxon>
        <taxon>Coleoptera</taxon>
        <taxon>Polyphaga</taxon>
        <taxon>Cucujiformia</taxon>
        <taxon>Chrysomeloidea</taxon>
        <taxon>Cerambycidae</taxon>
        <taxon>Lepturinae</taxon>
        <taxon>Rhagiini</taxon>
        <taxon>Rhamnusium</taxon>
    </lineage>
</organism>
<keyword evidence="2" id="KW-1185">Reference proteome</keyword>
<proteinExistence type="predicted"/>
<comment type="caution">
    <text evidence="1">The sequence shown here is derived from an EMBL/GenBank/DDBJ whole genome shotgun (WGS) entry which is preliminary data.</text>
</comment>
<sequence length="184" mass="21786">MAPSVVVREGVKVVTALLIQELRKIMLGWDTQHKNRRFCIRNWIKRRNQYGVSETLLKELALEDKEGYKNHLRMSEEKFEQLLLKIGPKIQEQDTIMRKALPAALKLQITLRYLATGDSFATLAFMYRVPKNTISNFIKEVCKEIYEALQEFIKVSTQKKFIQRLQNIFNLRLIFLQTNNFYEK</sequence>
<accession>A0AAV8WY09</accession>
<dbReference type="Proteomes" id="UP001162156">
    <property type="component" value="Unassembled WGS sequence"/>
</dbReference>
<reference evidence="1" key="1">
    <citation type="journal article" date="2023" name="Insect Mol. Biol.">
        <title>Genome sequencing provides insights into the evolution of gene families encoding plant cell wall-degrading enzymes in longhorned beetles.</title>
        <authorList>
            <person name="Shin N.R."/>
            <person name="Okamura Y."/>
            <person name="Kirsch R."/>
            <person name="Pauchet Y."/>
        </authorList>
    </citation>
    <scope>NUCLEOTIDE SEQUENCE</scope>
    <source>
        <strain evidence="1">RBIC_L_NR</strain>
    </source>
</reference>
<evidence type="ECO:0000313" key="1">
    <source>
        <dbReference type="EMBL" id="KAJ8930506.1"/>
    </source>
</evidence>
<protein>
    <recommendedName>
        <fullName evidence="3">Protein ANTAGONIST OF LIKE HETEROCHROMATIN PROTEIN 1-like</fullName>
    </recommendedName>
</protein>
<gene>
    <name evidence="1" type="ORF">NQ314_016690</name>
</gene>
<name>A0AAV8WY09_9CUCU</name>
<evidence type="ECO:0008006" key="3">
    <source>
        <dbReference type="Google" id="ProtNLM"/>
    </source>
</evidence>
<dbReference type="AlphaFoldDB" id="A0AAV8WY09"/>